<sequence>MESGDSTPHDLISPPSDEHDKEEVTNPHDEMESFDWQGLETEYLNAMAKCKAEEDAHLQEFASLSQFFGVWAETISGHEQKRSHQRLKTQSALVMKKEEELEERRQHYVQVVEAFRMALSMLDR</sequence>
<dbReference type="EMBL" id="JASGXD010000008">
    <property type="protein sequence ID" value="KAK6004097.1"/>
    <property type="molecule type" value="Genomic_DNA"/>
</dbReference>
<comment type="caution">
    <text evidence="2">The sequence shown here is derived from an EMBL/GenBank/DDBJ whole genome shotgun (WGS) entry which is preliminary data.</text>
</comment>
<name>A0ABR0TI58_AURPU</name>
<evidence type="ECO:0000313" key="2">
    <source>
        <dbReference type="EMBL" id="KAK6004097.1"/>
    </source>
</evidence>
<accession>A0ABR0TI58</accession>
<reference evidence="2 3" key="1">
    <citation type="submission" date="2023-11" db="EMBL/GenBank/DDBJ databases">
        <title>Draft genome sequence and annotation of the polyextremotolerant black yeast-like fungus Aureobasidium pullulans NRRL 62042.</title>
        <authorList>
            <person name="Dielentheis-Frenken M.R.E."/>
            <person name="Wibberg D."/>
            <person name="Blank L.M."/>
            <person name="Tiso T."/>
        </authorList>
    </citation>
    <scope>NUCLEOTIDE SEQUENCE [LARGE SCALE GENOMIC DNA]</scope>
    <source>
        <strain evidence="2 3">NRRL 62042</strain>
    </source>
</reference>
<proteinExistence type="predicted"/>
<organism evidence="2 3">
    <name type="scientific">Aureobasidium pullulans</name>
    <name type="common">Black yeast</name>
    <name type="synonym">Pullularia pullulans</name>
    <dbReference type="NCBI Taxonomy" id="5580"/>
    <lineage>
        <taxon>Eukaryota</taxon>
        <taxon>Fungi</taxon>
        <taxon>Dikarya</taxon>
        <taxon>Ascomycota</taxon>
        <taxon>Pezizomycotina</taxon>
        <taxon>Dothideomycetes</taxon>
        <taxon>Dothideomycetidae</taxon>
        <taxon>Dothideales</taxon>
        <taxon>Saccotheciaceae</taxon>
        <taxon>Aureobasidium</taxon>
    </lineage>
</organism>
<gene>
    <name evidence="2" type="ORF">QM012_008947</name>
</gene>
<dbReference type="Proteomes" id="UP001341245">
    <property type="component" value="Unassembled WGS sequence"/>
</dbReference>
<feature type="compositionally biased region" description="Basic and acidic residues" evidence="1">
    <location>
        <begin position="16"/>
        <end position="31"/>
    </location>
</feature>
<feature type="region of interest" description="Disordered" evidence="1">
    <location>
        <begin position="1"/>
        <end position="32"/>
    </location>
</feature>
<protein>
    <submittedName>
        <fullName evidence="2">Uncharacterized protein</fullName>
    </submittedName>
</protein>
<keyword evidence="3" id="KW-1185">Reference proteome</keyword>
<evidence type="ECO:0000256" key="1">
    <source>
        <dbReference type="SAM" id="MobiDB-lite"/>
    </source>
</evidence>
<evidence type="ECO:0000313" key="3">
    <source>
        <dbReference type="Proteomes" id="UP001341245"/>
    </source>
</evidence>